<proteinExistence type="predicted"/>
<accession>A0A9P0TGM5</accession>
<feature type="region of interest" description="Disordered" evidence="1">
    <location>
        <begin position="477"/>
        <end position="546"/>
    </location>
</feature>
<dbReference type="AlphaFoldDB" id="A0A9P0TGM5"/>
<name>A0A9P0TGM5_PIEBR</name>
<feature type="compositionally biased region" description="Basic and acidic residues" evidence="1">
    <location>
        <begin position="493"/>
        <end position="503"/>
    </location>
</feature>
<feature type="compositionally biased region" description="Basic and acidic residues" evidence="1">
    <location>
        <begin position="771"/>
        <end position="786"/>
    </location>
</feature>
<evidence type="ECO:0000256" key="1">
    <source>
        <dbReference type="SAM" id="MobiDB-lite"/>
    </source>
</evidence>
<reference evidence="2" key="1">
    <citation type="submission" date="2022-05" db="EMBL/GenBank/DDBJ databases">
        <authorList>
            <person name="Okamura Y."/>
        </authorList>
    </citation>
    <scope>NUCLEOTIDE SEQUENCE</scope>
</reference>
<evidence type="ECO:0000313" key="2">
    <source>
        <dbReference type="EMBL" id="CAH4029579.1"/>
    </source>
</evidence>
<keyword evidence="3" id="KW-1185">Reference proteome</keyword>
<comment type="caution">
    <text evidence="2">The sequence shown here is derived from an EMBL/GenBank/DDBJ whole genome shotgun (WGS) entry which is preliminary data.</text>
</comment>
<dbReference type="Proteomes" id="UP001152562">
    <property type="component" value="Unassembled WGS sequence"/>
</dbReference>
<feature type="region of interest" description="Disordered" evidence="1">
    <location>
        <begin position="1178"/>
        <end position="1234"/>
    </location>
</feature>
<feature type="region of interest" description="Disordered" evidence="1">
    <location>
        <begin position="746"/>
        <end position="793"/>
    </location>
</feature>
<feature type="compositionally biased region" description="Low complexity" evidence="1">
    <location>
        <begin position="1210"/>
        <end position="1225"/>
    </location>
</feature>
<feature type="region of interest" description="Disordered" evidence="1">
    <location>
        <begin position="827"/>
        <end position="856"/>
    </location>
</feature>
<protein>
    <submittedName>
        <fullName evidence="2">Uncharacterized protein</fullName>
    </submittedName>
</protein>
<sequence>MGSKDKIWTISELTKFAQKFQKVYALCNISWFHRGRPPLENRHNMALKELACLLGEPTDARYMEQRVYDFIGNMLHLMRDVAREETPWESLPPVLKRLGTRLNFIDVASVMETGECRADGAVNPAKMKSFATRLVKAVQKAVAERAKSQIHRVLPPREWDTARFLKSIAAVEVFARETSADVGALLQVWLRMYEETRRELCRGGREPSLSLPEWRLADLLLLHEPALPLLVRDGERVCPERSLRFLVRLVGAGTTRLARREDDDPVFGTPLPPPNLPEDALEYGDWVRSVWTAVHIAYCKKERPVSSVLLQRRWHELRLLAREDRAVSSPLAPLLRRFPGTESVAPPSWPSLVERGLVVDLTALGCQNPDLLCLLDDIEHTFESESSEIASEAIPQRDIVRQLQAMDPSRAEVSIVFDPHSDSEPEDSPAPPAVPADKDDSLSFIIRQALNCRSVVRLQTPRLRELTDDILKKNSVLADEQTDSDEESPLVIDEAKPEVESVTRKRTLSDGARPASEAPADDFEAKEEPGASKRVKREKNEEESPGLSEKFAMEVRVVLERVVETADRTLRGLSPAELSRRHGVDGQGAEWWTRNLLLAEKCRPLRVTLTRLRRRPAPRVALPDIDEIREINRSMLVAEVAPTLVRSPDAVSAETLDVDDERPESRRFQYLYEDMLRMMARNAKTYLPATRTTAPTDAIAAFDPGLKAVDETSQLSDLEKWEREKRVGLQYFSLPHLLDPEPRRRAELRRRSAPDPTPPRSAARVVSESDSDSREETPSPRADERPAGILDDELRDLRRTEKADTTAAGVRPRGSCATGSFASGLVAPGPVRSEGGLDVHRPVQPNAGSRSERDPVITCGSHSIRLIEDTRHAAAERKRQMKQSEREKRIKVKFTSILNEMAEERRRDGGADTPSFAERFAGASCYFKLPVERSLTAAEYAAAGGGGTALMRADLERPLWLVSREFVMLTRTPLTFGRPSYWGTPPATSRVTLTRVLFPDEDDRRDSVVVDLTDDTEPADGELPYKTLVDDPPRRVIVSPTALRLSARQDALSHAAPLQVYNMVQDVVTFRRLSSSRRSLFLFSLQTGVLGHLLVSENDAPAPEATAGPALPVVSSVYGVSPVGALPGPAAVGPSSCPTKTTGLREVSVSVPAYERGPGSGAGAPPVVLQRAGLGPKLANVPAPPGRVPDSLRDEVPADGASRPPRRPRSVGPSVPARKSRSAAPEAPPPRTDV</sequence>
<gene>
    <name evidence="2" type="ORF">PIBRA_LOCUS6318</name>
</gene>
<feature type="region of interest" description="Disordered" evidence="1">
    <location>
        <begin position="418"/>
        <end position="438"/>
    </location>
</feature>
<evidence type="ECO:0000313" key="3">
    <source>
        <dbReference type="Proteomes" id="UP001152562"/>
    </source>
</evidence>
<organism evidence="2 3">
    <name type="scientific">Pieris brassicae</name>
    <name type="common">White butterfly</name>
    <name type="synonym">Large white butterfly</name>
    <dbReference type="NCBI Taxonomy" id="7116"/>
    <lineage>
        <taxon>Eukaryota</taxon>
        <taxon>Metazoa</taxon>
        <taxon>Ecdysozoa</taxon>
        <taxon>Arthropoda</taxon>
        <taxon>Hexapoda</taxon>
        <taxon>Insecta</taxon>
        <taxon>Pterygota</taxon>
        <taxon>Neoptera</taxon>
        <taxon>Endopterygota</taxon>
        <taxon>Lepidoptera</taxon>
        <taxon>Glossata</taxon>
        <taxon>Ditrysia</taxon>
        <taxon>Papilionoidea</taxon>
        <taxon>Pieridae</taxon>
        <taxon>Pierinae</taxon>
        <taxon>Pieris</taxon>
    </lineage>
</organism>
<dbReference type="EMBL" id="CALOZG010000008">
    <property type="protein sequence ID" value="CAH4029579.1"/>
    <property type="molecule type" value="Genomic_DNA"/>
</dbReference>